<proteinExistence type="predicted"/>
<evidence type="ECO:0000313" key="2">
    <source>
        <dbReference type="Proteomes" id="UP000663874"/>
    </source>
</evidence>
<comment type="caution">
    <text evidence="1">The sequence shown here is derived from an EMBL/GenBank/DDBJ whole genome shotgun (WGS) entry which is preliminary data.</text>
</comment>
<accession>A0A820LXA2</accession>
<dbReference type="EMBL" id="CAJOBE010053134">
    <property type="protein sequence ID" value="CAF4363653.1"/>
    <property type="molecule type" value="Genomic_DNA"/>
</dbReference>
<protein>
    <submittedName>
        <fullName evidence="1">Uncharacterized protein</fullName>
    </submittedName>
</protein>
<evidence type="ECO:0000313" key="1">
    <source>
        <dbReference type="EMBL" id="CAF4363653.1"/>
    </source>
</evidence>
<name>A0A820LXA2_9BILA</name>
<reference evidence="1" key="1">
    <citation type="submission" date="2021-02" db="EMBL/GenBank/DDBJ databases">
        <authorList>
            <person name="Nowell W R."/>
        </authorList>
    </citation>
    <scope>NUCLEOTIDE SEQUENCE</scope>
</reference>
<gene>
    <name evidence="1" type="ORF">FNK824_LOCUS42750</name>
</gene>
<feature type="non-terminal residue" evidence="1">
    <location>
        <position position="42"/>
    </location>
</feature>
<feature type="non-terminal residue" evidence="1">
    <location>
        <position position="1"/>
    </location>
</feature>
<dbReference type="AlphaFoldDB" id="A0A820LXA2"/>
<sequence length="42" mass="4923">NLPYCPPVVEPELRHWYAVEVTHVKSVGEFYIRYPFGIDTSL</sequence>
<organism evidence="1 2">
    <name type="scientific">Rotaria sordida</name>
    <dbReference type="NCBI Taxonomy" id="392033"/>
    <lineage>
        <taxon>Eukaryota</taxon>
        <taxon>Metazoa</taxon>
        <taxon>Spiralia</taxon>
        <taxon>Gnathifera</taxon>
        <taxon>Rotifera</taxon>
        <taxon>Eurotatoria</taxon>
        <taxon>Bdelloidea</taxon>
        <taxon>Philodinida</taxon>
        <taxon>Philodinidae</taxon>
        <taxon>Rotaria</taxon>
    </lineage>
</organism>
<dbReference type="Proteomes" id="UP000663874">
    <property type="component" value="Unassembled WGS sequence"/>
</dbReference>